<comment type="similarity">
    <text evidence="2">Belongs to the FAD-binding oxidoreductase/transferase type 4 family.</text>
</comment>
<dbReference type="InterPro" id="IPR016169">
    <property type="entry name" value="FAD-bd_PCMH_sub2"/>
</dbReference>
<dbReference type="InterPro" id="IPR016166">
    <property type="entry name" value="FAD-bd_PCMH"/>
</dbReference>
<dbReference type="InterPro" id="IPR004113">
    <property type="entry name" value="FAD-bd_oxidored_4_C"/>
</dbReference>
<evidence type="ECO:0000256" key="4">
    <source>
        <dbReference type="ARBA" id="ARBA00022827"/>
    </source>
</evidence>
<dbReference type="PANTHER" id="PTHR11748">
    <property type="entry name" value="D-LACTATE DEHYDROGENASE"/>
    <property type="match status" value="1"/>
</dbReference>
<dbReference type="PANTHER" id="PTHR11748:SF111">
    <property type="entry name" value="D-LACTATE DEHYDROGENASE, MITOCHONDRIAL-RELATED"/>
    <property type="match status" value="1"/>
</dbReference>
<reference evidence="7 8" key="1">
    <citation type="journal article" date="2014" name="Genome Biol. Evol.">
        <title>Comparative genomics and transcriptomics analyses reveal divergent lifestyle features of nematode endoparasitic fungus Hirsutella minnesotensis.</title>
        <authorList>
            <person name="Lai Y."/>
            <person name="Liu K."/>
            <person name="Zhang X."/>
            <person name="Zhang X."/>
            <person name="Li K."/>
            <person name="Wang N."/>
            <person name="Shu C."/>
            <person name="Wu Y."/>
            <person name="Wang C."/>
            <person name="Bushley K.E."/>
            <person name="Xiang M."/>
            <person name="Liu X."/>
        </authorList>
    </citation>
    <scope>NUCLEOTIDE SEQUENCE [LARGE SCALE GENOMIC DNA]</scope>
    <source>
        <strain evidence="7 8">3608</strain>
    </source>
</reference>
<dbReference type="InterPro" id="IPR016164">
    <property type="entry name" value="FAD-linked_Oxase-like_C"/>
</dbReference>
<keyword evidence="4" id="KW-0274">FAD</keyword>
<protein>
    <recommendedName>
        <fullName evidence="6">FAD-binding PCMH-type domain-containing protein</fullName>
    </recommendedName>
</protein>
<dbReference type="Proteomes" id="UP000054481">
    <property type="component" value="Unassembled WGS sequence"/>
</dbReference>
<evidence type="ECO:0000256" key="5">
    <source>
        <dbReference type="ARBA" id="ARBA00023002"/>
    </source>
</evidence>
<dbReference type="GO" id="GO:1903457">
    <property type="term" value="P:lactate catabolic process"/>
    <property type="evidence" value="ECO:0007669"/>
    <property type="project" value="TreeGrafter"/>
</dbReference>
<comment type="cofactor">
    <cofactor evidence="1">
        <name>FAD</name>
        <dbReference type="ChEBI" id="CHEBI:57692"/>
    </cofactor>
</comment>
<evidence type="ECO:0000256" key="2">
    <source>
        <dbReference type="ARBA" id="ARBA00008000"/>
    </source>
</evidence>
<gene>
    <name evidence="7" type="ORF">HIM_11999</name>
</gene>
<evidence type="ECO:0000256" key="3">
    <source>
        <dbReference type="ARBA" id="ARBA00022630"/>
    </source>
</evidence>
<organism evidence="7 8">
    <name type="scientific">Hirsutella minnesotensis 3608</name>
    <dbReference type="NCBI Taxonomy" id="1043627"/>
    <lineage>
        <taxon>Eukaryota</taxon>
        <taxon>Fungi</taxon>
        <taxon>Dikarya</taxon>
        <taxon>Ascomycota</taxon>
        <taxon>Pezizomycotina</taxon>
        <taxon>Sordariomycetes</taxon>
        <taxon>Hypocreomycetidae</taxon>
        <taxon>Hypocreales</taxon>
        <taxon>Ophiocordycipitaceae</taxon>
        <taxon>Hirsutella</taxon>
    </lineage>
</organism>
<dbReference type="FunFam" id="3.30.70.2740:FF:000001">
    <property type="entry name" value="D-lactate dehydrogenase mitochondrial"/>
    <property type="match status" value="1"/>
</dbReference>
<dbReference type="GO" id="GO:0008720">
    <property type="term" value="F:D-lactate dehydrogenase (NAD+) activity"/>
    <property type="evidence" value="ECO:0007669"/>
    <property type="project" value="TreeGrafter"/>
</dbReference>
<dbReference type="SUPFAM" id="SSF56176">
    <property type="entry name" value="FAD-binding/transporter-associated domain-like"/>
    <property type="match status" value="1"/>
</dbReference>
<dbReference type="GO" id="GO:0005739">
    <property type="term" value="C:mitochondrion"/>
    <property type="evidence" value="ECO:0007669"/>
    <property type="project" value="TreeGrafter"/>
</dbReference>
<dbReference type="AlphaFoldDB" id="A0A0F7ZF67"/>
<dbReference type="Gene3D" id="3.30.70.2740">
    <property type="match status" value="1"/>
</dbReference>
<dbReference type="PROSITE" id="PS51387">
    <property type="entry name" value="FAD_PCMH"/>
    <property type="match status" value="1"/>
</dbReference>
<evidence type="ECO:0000313" key="7">
    <source>
        <dbReference type="EMBL" id="KJZ68611.1"/>
    </source>
</evidence>
<name>A0A0F7ZF67_9HYPO</name>
<evidence type="ECO:0000259" key="6">
    <source>
        <dbReference type="PROSITE" id="PS51387"/>
    </source>
</evidence>
<dbReference type="EMBL" id="KQ030850">
    <property type="protein sequence ID" value="KJZ68611.1"/>
    <property type="molecule type" value="Genomic_DNA"/>
</dbReference>
<evidence type="ECO:0000256" key="1">
    <source>
        <dbReference type="ARBA" id="ARBA00001974"/>
    </source>
</evidence>
<keyword evidence="8" id="KW-1185">Reference proteome</keyword>
<dbReference type="OrthoDB" id="7786253at2759"/>
<dbReference type="SUPFAM" id="SSF55103">
    <property type="entry name" value="FAD-linked oxidases, C-terminal domain"/>
    <property type="match status" value="1"/>
</dbReference>
<sequence length="211" mass="22443">MKDYVVNLTVVLADGTVIKTRHRPRKTSAGYNLNVLFTGSEGTLGIITEITLKLVPTPANVCVATTTFPTIRQAADAASAIVRKGVPVAALELMDGTQMKLVNQNGGAGGRTWAELPTLFIKFSGAENAVAGRANSKGAGLRAEKLGLFNSILGHVGDGNFHQMIMYNPRSAEQQKGVEECVAAMVDKAVEMEGTISPRHYTSIRQGLTSQ</sequence>
<keyword evidence="5" id="KW-0560">Oxidoreductase</keyword>
<dbReference type="Pfam" id="PF02913">
    <property type="entry name" value="FAD-oxidase_C"/>
    <property type="match status" value="2"/>
</dbReference>
<feature type="domain" description="FAD-binding PCMH-type" evidence="6">
    <location>
        <begin position="1"/>
        <end position="57"/>
    </location>
</feature>
<dbReference type="GO" id="GO:0004458">
    <property type="term" value="F:D-lactate dehydrogenase (cytochrome) activity"/>
    <property type="evidence" value="ECO:0007669"/>
    <property type="project" value="TreeGrafter"/>
</dbReference>
<proteinExistence type="inferred from homology"/>
<dbReference type="Gene3D" id="3.30.465.10">
    <property type="match status" value="1"/>
</dbReference>
<accession>A0A0F7ZF67</accession>
<dbReference type="GO" id="GO:0071949">
    <property type="term" value="F:FAD binding"/>
    <property type="evidence" value="ECO:0007669"/>
    <property type="project" value="InterPro"/>
</dbReference>
<evidence type="ECO:0000313" key="8">
    <source>
        <dbReference type="Proteomes" id="UP000054481"/>
    </source>
</evidence>
<dbReference type="InterPro" id="IPR036318">
    <property type="entry name" value="FAD-bd_PCMH-like_sf"/>
</dbReference>
<keyword evidence="3" id="KW-0285">Flavoprotein</keyword>